<sequence length="112" mass="12485">MFKQVPTASYTGGQLDETRLPHCPLGKKKDKNKNNGLVIFPVMKYMGSLCVEIRGVPLILEVTLSKTATYIILLNSWGFVCSFLTCYKELLLYLQSTVCVKKPKHAALCVSV</sequence>
<evidence type="ECO:0000313" key="1">
    <source>
        <dbReference type="EMBL" id="MEQ2161884.1"/>
    </source>
</evidence>
<protein>
    <submittedName>
        <fullName evidence="1">Uncharacterized protein</fullName>
    </submittedName>
</protein>
<keyword evidence="2" id="KW-1185">Reference proteome</keyword>
<dbReference type="Proteomes" id="UP001476798">
    <property type="component" value="Unassembled WGS sequence"/>
</dbReference>
<proteinExistence type="predicted"/>
<comment type="caution">
    <text evidence="1">The sequence shown here is derived from an EMBL/GenBank/DDBJ whole genome shotgun (WGS) entry which is preliminary data.</text>
</comment>
<accession>A0ABV0MRY8</accession>
<name>A0ABV0MRY8_9TELE</name>
<dbReference type="EMBL" id="JAHRIO010010989">
    <property type="protein sequence ID" value="MEQ2161884.1"/>
    <property type="molecule type" value="Genomic_DNA"/>
</dbReference>
<gene>
    <name evidence="1" type="ORF">GOODEAATRI_014229</name>
</gene>
<organism evidence="1 2">
    <name type="scientific">Goodea atripinnis</name>
    <dbReference type="NCBI Taxonomy" id="208336"/>
    <lineage>
        <taxon>Eukaryota</taxon>
        <taxon>Metazoa</taxon>
        <taxon>Chordata</taxon>
        <taxon>Craniata</taxon>
        <taxon>Vertebrata</taxon>
        <taxon>Euteleostomi</taxon>
        <taxon>Actinopterygii</taxon>
        <taxon>Neopterygii</taxon>
        <taxon>Teleostei</taxon>
        <taxon>Neoteleostei</taxon>
        <taxon>Acanthomorphata</taxon>
        <taxon>Ovalentaria</taxon>
        <taxon>Atherinomorphae</taxon>
        <taxon>Cyprinodontiformes</taxon>
        <taxon>Goodeidae</taxon>
        <taxon>Goodea</taxon>
    </lineage>
</organism>
<reference evidence="1 2" key="1">
    <citation type="submission" date="2021-06" db="EMBL/GenBank/DDBJ databases">
        <authorList>
            <person name="Palmer J.M."/>
        </authorList>
    </citation>
    <scope>NUCLEOTIDE SEQUENCE [LARGE SCALE GENOMIC DNA]</scope>
    <source>
        <strain evidence="1 2">GA_2019</strain>
        <tissue evidence="1">Muscle</tissue>
    </source>
</reference>
<evidence type="ECO:0000313" key="2">
    <source>
        <dbReference type="Proteomes" id="UP001476798"/>
    </source>
</evidence>